<evidence type="ECO:0000256" key="7">
    <source>
        <dbReference type="ARBA" id="ARBA00023014"/>
    </source>
</evidence>
<dbReference type="CDD" id="cd01335">
    <property type="entry name" value="Radical_SAM"/>
    <property type="match status" value="1"/>
</dbReference>
<reference evidence="10 11" key="1">
    <citation type="submission" date="2017-11" db="EMBL/GenBank/DDBJ databases">
        <title>Genome-resolved metagenomics identifies genetic mobility, metabolic interactions, and unexpected diversity in perchlorate-reducing communities.</title>
        <authorList>
            <person name="Barnum T.P."/>
            <person name="Figueroa I.A."/>
            <person name="Carlstrom C.I."/>
            <person name="Lucas L.N."/>
            <person name="Engelbrektson A.L."/>
            <person name="Coates J.D."/>
        </authorList>
    </citation>
    <scope>NUCLEOTIDE SEQUENCE [LARGE SCALE GENOMIC DNA]</scope>
    <source>
        <strain evidence="10">BM706</strain>
    </source>
</reference>
<comment type="caution">
    <text evidence="10">The sequence shown here is derived from an EMBL/GenBank/DDBJ whole genome shotgun (WGS) entry which is preliminary data.</text>
</comment>
<feature type="domain" description="B12-binding" evidence="8">
    <location>
        <begin position="8"/>
        <end position="144"/>
    </location>
</feature>
<dbReference type="PROSITE" id="PS51332">
    <property type="entry name" value="B12_BINDING"/>
    <property type="match status" value="1"/>
</dbReference>
<evidence type="ECO:0000256" key="2">
    <source>
        <dbReference type="ARBA" id="ARBA00022603"/>
    </source>
</evidence>
<organism evidence="10 11">
    <name type="scientific">Muiribacterium halophilum</name>
    <dbReference type="NCBI Taxonomy" id="2053465"/>
    <lineage>
        <taxon>Bacteria</taxon>
        <taxon>Candidatus Muiribacteriota</taxon>
        <taxon>Candidatus Muiribacteriia</taxon>
        <taxon>Candidatus Muiribacteriales</taxon>
        <taxon>Candidatus Muiribacteriaceae</taxon>
        <taxon>Candidatus Muiribacterium</taxon>
    </lineage>
</organism>
<dbReference type="InterPro" id="IPR007197">
    <property type="entry name" value="rSAM"/>
</dbReference>
<feature type="non-terminal residue" evidence="10">
    <location>
        <position position="388"/>
    </location>
</feature>
<dbReference type="InterPro" id="IPR023404">
    <property type="entry name" value="rSAM_horseshoe"/>
</dbReference>
<dbReference type="Gene3D" id="3.80.30.20">
    <property type="entry name" value="tm_1862 like domain"/>
    <property type="match status" value="1"/>
</dbReference>
<dbReference type="SUPFAM" id="SSF102114">
    <property type="entry name" value="Radical SAM enzymes"/>
    <property type="match status" value="1"/>
</dbReference>
<dbReference type="Pfam" id="PF04055">
    <property type="entry name" value="Radical_SAM"/>
    <property type="match status" value="1"/>
</dbReference>
<name>A0A2N5ZFS5_MUIH1</name>
<dbReference type="GO" id="GO:0031419">
    <property type="term" value="F:cobalamin binding"/>
    <property type="evidence" value="ECO:0007669"/>
    <property type="project" value="InterPro"/>
</dbReference>
<evidence type="ECO:0000256" key="3">
    <source>
        <dbReference type="ARBA" id="ARBA00022679"/>
    </source>
</evidence>
<dbReference type="Gene3D" id="3.40.50.280">
    <property type="entry name" value="Cobalamin-binding domain"/>
    <property type="match status" value="1"/>
</dbReference>
<dbReference type="Proteomes" id="UP000234857">
    <property type="component" value="Unassembled WGS sequence"/>
</dbReference>
<dbReference type="InterPro" id="IPR034466">
    <property type="entry name" value="Methyltransferase_Class_B"/>
</dbReference>
<dbReference type="InterPro" id="IPR006158">
    <property type="entry name" value="Cobalamin-bd"/>
</dbReference>
<keyword evidence="4" id="KW-0949">S-adenosyl-L-methionine</keyword>
<keyword evidence="5" id="KW-0479">Metal-binding</keyword>
<accession>A0A2N5ZFS5</accession>
<evidence type="ECO:0000256" key="4">
    <source>
        <dbReference type="ARBA" id="ARBA00022691"/>
    </source>
</evidence>
<dbReference type="InterPro" id="IPR051198">
    <property type="entry name" value="BchE-like"/>
</dbReference>
<gene>
    <name evidence="10" type="ORF">C0601_07495</name>
</gene>
<keyword evidence="2" id="KW-0489">Methyltransferase</keyword>
<dbReference type="SFLD" id="SFLDG01123">
    <property type="entry name" value="methyltransferase_(Class_B)"/>
    <property type="match status" value="1"/>
</dbReference>
<evidence type="ECO:0000313" key="10">
    <source>
        <dbReference type="EMBL" id="PLX17472.1"/>
    </source>
</evidence>
<evidence type="ECO:0000259" key="8">
    <source>
        <dbReference type="PROSITE" id="PS51332"/>
    </source>
</evidence>
<protein>
    <submittedName>
        <fullName evidence="10">Uncharacterized protein</fullName>
    </submittedName>
</protein>
<dbReference type="SMART" id="SM00729">
    <property type="entry name" value="Elp3"/>
    <property type="match status" value="1"/>
</dbReference>
<evidence type="ECO:0000256" key="6">
    <source>
        <dbReference type="ARBA" id="ARBA00023004"/>
    </source>
</evidence>
<keyword evidence="6" id="KW-0408">Iron</keyword>
<feature type="domain" description="Radical SAM core" evidence="9">
    <location>
        <begin position="164"/>
        <end position="384"/>
    </location>
</feature>
<dbReference type="PANTHER" id="PTHR43409">
    <property type="entry name" value="ANAEROBIC MAGNESIUM-PROTOPORPHYRIN IX MONOMETHYL ESTER CYCLASE-RELATED"/>
    <property type="match status" value="1"/>
</dbReference>
<dbReference type="GO" id="GO:0046872">
    <property type="term" value="F:metal ion binding"/>
    <property type="evidence" value="ECO:0007669"/>
    <property type="project" value="UniProtKB-KW"/>
</dbReference>
<dbReference type="Pfam" id="PF02310">
    <property type="entry name" value="B12-binding"/>
    <property type="match status" value="1"/>
</dbReference>
<dbReference type="GO" id="GO:0005829">
    <property type="term" value="C:cytosol"/>
    <property type="evidence" value="ECO:0007669"/>
    <property type="project" value="TreeGrafter"/>
</dbReference>
<dbReference type="PANTHER" id="PTHR43409:SF7">
    <property type="entry name" value="BLL1977 PROTEIN"/>
    <property type="match status" value="1"/>
</dbReference>
<dbReference type="SFLD" id="SFLDG01082">
    <property type="entry name" value="B12-binding_domain_containing"/>
    <property type="match status" value="1"/>
</dbReference>
<dbReference type="PROSITE" id="PS51918">
    <property type="entry name" value="RADICAL_SAM"/>
    <property type="match status" value="1"/>
</dbReference>
<dbReference type="GO" id="GO:0051539">
    <property type="term" value="F:4 iron, 4 sulfur cluster binding"/>
    <property type="evidence" value="ECO:0007669"/>
    <property type="project" value="UniProtKB-KW"/>
</dbReference>
<evidence type="ECO:0000256" key="1">
    <source>
        <dbReference type="ARBA" id="ARBA00001966"/>
    </source>
</evidence>
<dbReference type="InterPro" id="IPR006638">
    <property type="entry name" value="Elp3/MiaA/NifB-like_rSAM"/>
</dbReference>
<keyword evidence="7" id="KW-0411">Iron-sulfur</keyword>
<evidence type="ECO:0000313" key="11">
    <source>
        <dbReference type="Proteomes" id="UP000234857"/>
    </source>
</evidence>
<dbReference type="AlphaFoldDB" id="A0A2N5ZFS5"/>
<dbReference type="EMBL" id="PKTG01000086">
    <property type="protein sequence ID" value="PLX17472.1"/>
    <property type="molecule type" value="Genomic_DNA"/>
</dbReference>
<keyword evidence="3" id="KW-0808">Transferase</keyword>
<dbReference type="GO" id="GO:0003824">
    <property type="term" value="F:catalytic activity"/>
    <property type="evidence" value="ECO:0007669"/>
    <property type="project" value="InterPro"/>
</dbReference>
<comment type="cofactor">
    <cofactor evidence="1">
        <name>[4Fe-4S] cluster</name>
        <dbReference type="ChEBI" id="CHEBI:49883"/>
    </cofactor>
</comment>
<proteinExistence type="predicted"/>
<dbReference type="InterPro" id="IPR058240">
    <property type="entry name" value="rSAM_sf"/>
</dbReference>
<evidence type="ECO:0000256" key="5">
    <source>
        <dbReference type="ARBA" id="ARBA00022723"/>
    </source>
</evidence>
<sequence>MKILLVNPPVSNIREPIHDIPKFLNLGLATIFSELVSKTDHEIFFIDCKFERLNQFDLINKIEEINPEIIGFSLKSVDANIVFDLTKKIKRLYPNITLVAGGAHASAVKNDLIDSADIDHVFCGESEELFLDFLDKIERGETPEKVFQTDNFIINIPMVRWDILPKAEKYFVMSSRGCPFNCIFCMRVLGEKIRKRTSNDILKEFSLILKRNPKASIEFADETFTVDKDFAIKTLKKIKEKNLLPEKGLIISTRVDTLDKKTIRLLKKYGVRKIIVGIESGDEKILKNTCKGIQLDKALLICKEIRKNKIQLETNFIVGLPGENIKSVIKTAIFAAKTRSDNISVSIAVPYPGTRLHDMAKNGEFGYILRDVDWSEYNNELSGALESK</sequence>
<dbReference type="SFLD" id="SFLDS00029">
    <property type="entry name" value="Radical_SAM"/>
    <property type="match status" value="1"/>
</dbReference>
<evidence type="ECO:0000259" key="9">
    <source>
        <dbReference type="PROSITE" id="PS51918"/>
    </source>
</evidence>